<dbReference type="SMART" id="SM00534">
    <property type="entry name" value="MUTSac"/>
    <property type="match status" value="1"/>
</dbReference>
<dbReference type="InterPro" id="IPR036187">
    <property type="entry name" value="DNA_mismatch_repair_MutS_sf"/>
</dbReference>
<evidence type="ECO:0000256" key="5">
    <source>
        <dbReference type="ARBA" id="ARBA00022884"/>
    </source>
</evidence>
<dbReference type="SMART" id="SM00463">
    <property type="entry name" value="SMR"/>
    <property type="match status" value="1"/>
</dbReference>
<dbReference type="SUPFAM" id="SSF52540">
    <property type="entry name" value="P-loop containing nucleoside triphosphate hydrolases"/>
    <property type="match status" value="1"/>
</dbReference>
<organism evidence="9">
    <name type="scientific">Compsopogon caeruleus</name>
    <dbReference type="NCBI Taxonomy" id="31354"/>
    <lineage>
        <taxon>Eukaryota</taxon>
        <taxon>Rhodophyta</taxon>
        <taxon>Compsopogonophyceae</taxon>
        <taxon>Compsopogonales</taxon>
        <taxon>Compsopogonaceae</taxon>
        <taxon>Compsopogon</taxon>
    </lineage>
</organism>
<evidence type="ECO:0000256" key="4">
    <source>
        <dbReference type="ARBA" id="ARBA00022840"/>
    </source>
</evidence>
<dbReference type="GO" id="GO:0045910">
    <property type="term" value="P:negative regulation of DNA recombination"/>
    <property type="evidence" value="ECO:0007669"/>
    <property type="project" value="InterPro"/>
</dbReference>
<dbReference type="Pfam" id="PF20297">
    <property type="entry name" value="MSSS"/>
    <property type="match status" value="1"/>
</dbReference>
<dbReference type="GO" id="GO:0004519">
    <property type="term" value="F:endonuclease activity"/>
    <property type="evidence" value="ECO:0007669"/>
    <property type="project" value="InterPro"/>
</dbReference>
<evidence type="ECO:0000259" key="8">
    <source>
        <dbReference type="PROSITE" id="PS50828"/>
    </source>
</evidence>
<dbReference type="PIRSF" id="PIRSF005814">
    <property type="entry name" value="MutS_YshD"/>
    <property type="match status" value="1"/>
</dbReference>
<protein>
    <recommendedName>
        <fullName evidence="8">Smr domain-containing protein</fullName>
    </recommendedName>
</protein>
<reference evidence="9" key="1">
    <citation type="submission" date="2021-01" db="EMBL/GenBank/DDBJ databases">
        <authorList>
            <person name="Corre E."/>
            <person name="Pelletier E."/>
            <person name="Niang G."/>
            <person name="Scheremetjew M."/>
            <person name="Finn R."/>
            <person name="Kale V."/>
            <person name="Holt S."/>
            <person name="Cochrane G."/>
            <person name="Meng A."/>
            <person name="Brown T."/>
            <person name="Cohen L."/>
        </authorList>
    </citation>
    <scope>NUCLEOTIDE SEQUENCE</scope>
    <source>
        <strain evidence="9">SAG 36.94</strain>
    </source>
</reference>
<feature type="domain" description="Smr" evidence="8">
    <location>
        <begin position="804"/>
        <end position="879"/>
    </location>
</feature>
<keyword evidence="3" id="KW-0378">Hydrolase</keyword>
<dbReference type="GO" id="GO:0019843">
    <property type="term" value="F:rRNA binding"/>
    <property type="evidence" value="ECO:0007669"/>
    <property type="project" value="UniProtKB-KW"/>
</dbReference>
<keyword evidence="4" id="KW-0067">ATP-binding</keyword>
<keyword evidence="7" id="KW-0175">Coiled coil</keyword>
<accession>A0A7S1XD30</accession>
<keyword evidence="5" id="KW-0694">RNA-binding</keyword>
<evidence type="ECO:0000256" key="1">
    <source>
        <dbReference type="ARBA" id="ARBA00022730"/>
    </source>
</evidence>
<dbReference type="PANTHER" id="PTHR48466:SF2">
    <property type="entry name" value="OS10G0509000 PROTEIN"/>
    <property type="match status" value="1"/>
</dbReference>
<dbReference type="EMBL" id="HBGH01004589">
    <property type="protein sequence ID" value="CAD9230447.1"/>
    <property type="molecule type" value="Transcribed_RNA"/>
</dbReference>
<dbReference type="SUPFAM" id="SSF48334">
    <property type="entry name" value="DNA repair protein MutS, domain III"/>
    <property type="match status" value="1"/>
</dbReference>
<dbReference type="GO" id="GO:0140664">
    <property type="term" value="F:ATP-dependent DNA damage sensor activity"/>
    <property type="evidence" value="ECO:0007669"/>
    <property type="project" value="InterPro"/>
</dbReference>
<evidence type="ECO:0000256" key="7">
    <source>
        <dbReference type="SAM" id="Coils"/>
    </source>
</evidence>
<dbReference type="InterPro" id="IPR005747">
    <property type="entry name" value="MutS2"/>
</dbReference>
<keyword evidence="2" id="KW-0547">Nucleotide-binding</keyword>
<dbReference type="Gene3D" id="3.30.1370.110">
    <property type="match status" value="1"/>
</dbReference>
<keyword evidence="1" id="KW-0699">rRNA-binding</keyword>
<dbReference type="InterPro" id="IPR027417">
    <property type="entry name" value="P-loop_NTPase"/>
</dbReference>
<evidence type="ECO:0000256" key="2">
    <source>
        <dbReference type="ARBA" id="ARBA00022741"/>
    </source>
</evidence>
<dbReference type="Pfam" id="PF00488">
    <property type="entry name" value="MutS_V"/>
    <property type="match status" value="1"/>
</dbReference>
<evidence type="ECO:0000256" key="3">
    <source>
        <dbReference type="ARBA" id="ARBA00022801"/>
    </source>
</evidence>
<keyword evidence="6" id="KW-0238">DNA-binding</keyword>
<dbReference type="PROSITE" id="PS00486">
    <property type="entry name" value="DNA_MISMATCH_REPAIR_2"/>
    <property type="match status" value="1"/>
</dbReference>
<dbReference type="PANTHER" id="PTHR48466">
    <property type="entry name" value="OS10G0509000 PROTEIN-RELATED"/>
    <property type="match status" value="1"/>
</dbReference>
<dbReference type="InterPro" id="IPR036063">
    <property type="entry name" value="Smr_dom_sf"/>
</dbReference>
<dbReference type="PROSITE" id="PS50828">
    <property type="entry name" value="SMR"/>
    <property type="match status" value="1"/>
</dbReference>
<name>A0A7S1XD30_9RHOD</name>
<dbReference type="InterPro" id="IPR002625">
    <property type="entry name" value="Smr_dom"/>
</dbReference>
<dbReference type="GO" id="GO:0006298">
    <property type="term" value="P:mismatch repair"/>
    <property type="evidence" value="ECO:0007669"/>
    <property type="project" value="InterPro"/>
</dbReference>
<dbReference type="GO" id="GO:0005524">
    <property type="term" value="F:ATP binding"/>
    <property type="evidence" value="ECO:0007669"/>
    <property type="project" value="UniProtKB-KW"/>
</dbReference>
<sequence length="882" mass="97854">MGRVRACERVDGVEEMLSDAGKISEVTDSDVVRDSLRLLEWPKICSYVARFCSTSAGREFMQRAEGIPVPENRMESERLLRETRDIVQLDRRHGVVLDFGGAGDIRRDVQYCAKGGLLAEKDILRVASTITAVKRLRRQILDHLTEEKWNGEEADEQWVGDDSHDRSELPHVLSNIIVHPEIEALIYDTIDDFGVVRDSASEELRGIRDRLRMASSEIQMILQDIVARKGNALQERIITQRYDRFVLPVKAGMKSNVPGTVHDTSASGSTLFIEPREVQEKNTLVRRLTKMEKEEIERILASLCQRIGAVSGDLVQVSNCIFRLDLANARGRHGILLNAVEPKFTDESSISQLAVDSLPNALSLVSARHPLLAWQEIDEQQKGIRVTASQSRSLPSQKIVTKVIPTTYSVRRGVTCAVITGPNTGGKTVSLKTLGVASLMARAGLFILANSPAQLPYFDRILADIGDEQSIEQSLSTFSGHVERVKRILSALTPQTLVLLDEVGSGTDPSEGAALGVALLRHLSRKANFTFATTHHGELKTLKYVDEEGRFENASMEFDDERMVPTYRLIWGIPGRSNALSIAKRLGLPNEIIEDAKKSLSGSSSEDVNAVITALEQQRLEAEKYLEDVRLQKAEAERLKDKAAKKLQKLLEDEEQMRRNKEEAIKVEVSQAKQQIAGVVRKMQAEGSSKAAANARSEIQQLSSQFSPLVTEKADANEFDPRPGDVVRINRLGSEPVEILSLSNNRADVVVALGPMKVRVKRHEITSLEGKKPSKPHVDGMKLRMDTEIRSPKPIVVRQIFNTCDVRGETVDLALEKVDTMLSNTGIRFGAIWIVHGYGTTGALRRGVREHLKGHPLVESFEDAHQRDGGTGATVVYLKQGI</sequence>
<dbReference type="InterPro" id="IPR046893">
    <property type="entry name" value="MSSS"/>
</dbReference>
<dbReference type="FunFam" id="3.40.50.300:FF:000830">
    <property type="entry name" value="Endonuclease MutS2"/>
    <property type="match status" value="1"/>
</dbReference>
<dbReference type="HAMAP" id="MF_00092">
    <property type="entry name" value="MutS2"/>
    <property type="match status" value="1"/>
</dbReference>
<dbReference type="NCBIfam" id="TIGR01069">
    <property type="entry name" value="mutS2"/>
    <property type="match status" value="1"/>
</dbReference>
<proteinExistence type="inferred from homology"/>
<dbReference type="AlphaFoldDB" id="A0A7S1XD30"/>
<dbReference type="InterPro" id="IPR045076">
    <property type="entry name" value="MutS"/>
</dbReference>
<dbReference type="GO" id="GO:0016887">
    <property type="term" value="F:ATP hydrolysis activity"/>
    <property type="evidence" value="ECO:0007669"/>
    <property type="project" value="InterPro"/>
</dbReference>
<dbReference type="SMART" id="SM00533">
    <property type="entry name" value="MUTSd"/>
    <property type="match status" value="1"/>
</dbReference>
<gene>
    <name evidence="9" type="ORF">CCAE0312_LOCUS2517</name>
</gene>
<dbReference type="InterPro" id="IPR007696">
    <property type="entry name" value="DNA_mismatch_repair_MutS_core"/>
</dbReference>
<feature type="coiled-coil region" evidence="7">
    <location>
        <begin position="612"/>
        <end position="705"/>
    </location>
</feature>
<dbReference type="GO" id="GO:0030983">
    <property type="term" value="F:mismatched DNA binding"/>
    <property type="evidence" value="ECO:0007669"/>
    <property type="project" value="InterPro"/>
</dbReference>
<evidence type="ECO:0000313" key="9">
    <source>
        <dbReference type="EMBL" id="CAD9230447.1"/>
    </source>
</evidence>
<dbReference type="InterPro" id="IPR000432">
    <property type="entry name" value="DNA_mismatch_repair_MutS_C"/>
</dbReference>
<evidence type="ECO:0000256" key="6">
    <source>
        <dbReference type="ARBA" id="ARBA00023125"/>
    </source>
</evidence>
<dbReference type="Pfam" id="PF01713">
    <property type="entry name" value="Smr"/>
    <property type="match status" value="1"/>
</dbReference>
<dbReference type="SUPFAM" id="SSF160443">
    <property type="entry name" value="SMR domain-like"/>
    <property type="match status" value="1"/>
</dbReference>
<dbReference type="Gene3D" id="3.40.50.300">
    <property type="entry name" value="P-loop containing nucleotide triphosphate hydrolases"/>
    <property type="match status" value="1"/>
</dbReference>